<dbReference type="Gene3D" id="3.40.630.30">
    <property type="match status" value="1"/>
</dbReference>
<gene>
    <name evidence="4" type="ORF">NWE54_22180</name>
</gene>
<keyword evidence="1" id="KW-0808">Transferase</keyword>
<keyword evidence="2" id="KW-0012">Acyltransferase</keyword>
<name>A0A9E8CL38_9HYPH</name>
<dbReference type="Pfam" id="PF00583">
    <property type="entry name" value="Acetyltransf_1"/>
    <property type="match status" value="1"/>
</dbReference>
<dbReference type="InterPro" id="IPR000182">
    <property type="entry name" value="GNAT_dom"/>
</dbReference>
<evidence type="ECO:0000259" key="3">
    <source>
        <dbReference type="PROSITE" id="PS51186"/>
    </source>
</evidence>
<accession>A0A9E8CL38</accession>
<organism evidence="4">
    <name type="scientific">Bosea sp. NBC_00436</name>
    <dbReference type="NCBI Taxonomy" id="2969620"/>
    <lineage>
        <taxon>Bacteria</taxon>
        <taxon>Pseudomonadati</taxon>
        <taxon>Pseudomonadota</taxon>
        <taxon>Alphaproteobacteria</taxon>
        <taxon>Hyphomicrobiales</taxon>
        <taxon>Boseaceae</taxon>
        <taxon>Bosea</taxon>
    </lineage>
</organism>
<protein>
    <submittedName>
        <fullName evidence="4">GNAT family N-acetyltransferase</fullName>
    </submittedName>
</protein>
<dbReference type="InterPro" id="IPR050832">
    <property type="entry name" value="Bact_Acetyltransf"/>
</dbReference>
<evidence type="ECO:0000256" key="2">
    <source>
        <dbReference type="ARBA" id="ARBA00023315"/>
    </source>
</evidence>
<dbReference type="InterPro" id="IPR016181">
    <property type="entry name" value="Acyl_CoA_acyltransferase"/>
</dbReference>
<dbReference type="GO" id="GO:0016747">
    <property type="term" value="F:acyltransferase activity, transferring groups other than amino-acyl groups"/>
    <property type="evidence" value="ECO:0007669"/>
    <property type="project" value="InterPro"/>
</dbReference>
<dbReference type="CDD" id="cd04301">
    <property type="entry name" value="NAT_SF"/>
    <property type="match status" value="1"/>
</dbReference>
<evidence type="ECO:0000256" key="1">
    <source>
        <dbReference type="ARBA" id="ARBA00022679"/>
    </source>
</evidence>
<sequence>MNARAFTVAIETLDAKVAQAAIPALADILRDSVANGASVGFMSWNTSADYERFWRDVAAGVANGQAILLAARNDDGIVGTAQLHLIGKPNQPHRAEIAKVLVHSRARRQGIGEALMQRAEAIAREQGRDLLVLDTDEHGAARRLYNRLGWTEAGTIPRYALMPDGAECGSTFFYKSLA</sequence>
<dbReference type="AlphaFoldDB" id="A0A9E8CL38"/>
<evidence type="ECO:0000313" key="4">
    <source>
        <dbReference type="EMBL" id="UZF86455.1"/>
    </source>
</evidence>
<feature type="domain" description="N-acetyltransferase" evidence="3">
    <location>
        <begin position="8"/>
        <end position="178"/>
    </location>
</feature>
<dbReference type="EMBL" id="CP102774">
    <property type="protein sequence ID" value="UZF86455.1"/>
    <property type="molecule type" value="Genomic_DNA"/>
</dbReference>
<reference evidence="4" key="1">
    <citation type="submission" date="2022-08" db="EMBL/GenBank/DDBJ databases">
        <title>Complete Genome Sequences of 2 Bosea sp. soil isolates.</title>
        <authorList>
            <person name="Alvarez Arevalo M."/>
            <person name="Sterndorff E.B."/>
            <person name="Faurdal D."/>
            <person name="Joergensen T.S."/>
            <person name="Weber T."/>
        </authorList>
    </citation>
    <scope>NUCLEOTIDE SEQUENCE</scope>
    <source>
        <strain evidence="4">NBC_00436</strain>
    </source>
</reference>
<proteinExistence type="predicted"/>
<dbReference type="SUPFAM" id="SSF55729">
    <property type="entry name" value="Acyl-CoA N-acyltransferases (Nat)"/>
    <property type="match status" value="1"/>
</dbReference>
<dbReference type="PANTHER" id="PTHR43877">
    <property type="entry name" value="AMINOALKYLPHOSPHONATE N-ACETYLTRANSFERASE-RELATED-RELATED"/>
    <property type="match status" value="1"/>
</dbReference>
<dbReference type="PROSITE" id="PS51186">
    <property type="entry name" value="GNAT"/>
    <property type="match status" value="1"/>
</dbReference>